<feature type="compositionally biased region" description="Acidic residues" evidence="1">
    <location>
        <begin position="472"/>
        <end position="488"/>
    </location>
</feature>
<dbReference type="EMBL" id="LR215068">
    <property type="protein sequence ID" value="VEV57663.1"/>
    <property type="molecule type" value="Genomic_DNA"/>
</dbReference>
<dbReference type="PANTHER" id="PTHR45808">
    <property type="entry name" value="RHO GTPASE-ACTIVATING PROTEIN 68F"/>
    <property type="match status" value="1"/>
</dbReference>
<dbReference type="Gene3D" id="1.10.555.10">
    <property type="entry name" value="Rho GTPase activation protein"/>
    <property type="match status" value="1"/>
</dbReference>
<evidence type="ECO:0000256" key="1">
    <source>
        <dbReference type="SAM" id="MobiDB-lite"/>
    </source>
</evidence>
<accession>A0A449BW79</accession>
<reference evidence="3 4" key="1">
    <citation type="submission" date="2019-01" db="EMBL/GenBank/DDBJ databases">
        <authorList>
            <person name="Ramaprasad A."/>
        </authorList>
    </citation>
    <scope>NUCLEOTIDE SEQUENCE [LARGE SCALE GENOMIC DNA]</scope>
</reference>
<dbReference type="VEuPathDB" id="PlasmoDB:PVVCY_1200620"/>
<feature type="compositionally biased region" description="Polar residues" evidence="1">
    <location>
        <begin position="443"/>
        <end position="454"/>
    </location>
</feature>
<dbReference type="OrthoDB" id="19923at2759"/>
<sequence>MFDSDNEVPEEILLEYEKLLKKAQAENFDELYNTDLLKTIGKDGYGSHIVLLIPCFIISSGSDPEKTLRYVIMTLDPIVKENYVLVLCETHTNWLSNVVYAYAKQWYDTLPRIYKKNLKKLYLVHSGFFSKSLLTILTPFVSTKFWKKVEYIEKLEDLFLKLNINPTENLKHFPYIVQRNEEVLLGEGIPISPFSADLEILCQRFGKSYNGFKHIPSILVDFLTYLCKPETITTKDLFYLQTDANTIYNIIGDIEYGEPTTDFSNIPSLVCSFRLFLDTQKHGLLGKDAFTRLYHLKTVSASNKTIKENIKKLYNKLKPGTRDCILCILQFFQTVSKYSNENNMTIETLGKIFAPTFFRPKKTHFLFVECIPMANKCMQLLIENPEFLMAQDTNNTDSSSDSSESSNRDANSNSDKSENSESNESSDDDEEEDKSKSIESNKTLESGHSNSAESLNKKNMNELDSKKKPEAESEESEEESEESEDESKESDGESKDSEDESDESEEEKEKEHVKEQESIASETKKVVFKRESETIE</sequence>
<dbReference type="InterPro" id="IPR000198">
    <property type="entry name" value="RhoGAP_dom"/>
</dbReference>
<dbReference type="SUPFAM" id="SSF52087">
    <property type="entry name" value="CRAL/TRIO domain"/>
    <property type="match status" value="1"/>
</dbReference>
<feature type="compositionally biased region" description="Acidic residues" evidence="1">
    <location>
        <begin position="496"/>
        <end position="506"/>
    </location>
</feature>
<dbReference type="GO" id="GO:0007264">
    <property type="term" value="P:small GTPase-mediated signal transduction"/>
    <property type="evidence" value="ECO:0007669"/>
    <property type="project" value="TreeGrafter"/>
</dbReference>
<evidence type="ECO:0000313" key="4">
    <source>
        <dbReference type="Proteomes" id="UP000290582"/>
    </source>
</evidence>
<feature type="compositionally biased region" description="Low complexity" evidence="1">
    <location>
        <begin position="392"/>
        <end position="414"/>
    </location>
</feature>
<dbReference type="GO" id="GO:0005096">
    <property type="term" value="F:GTPase activator activity"/>
    <property type="evidence" value="ECO:0007669"/>
    <property type="project" value="TreeGrafter"/>
</dbReference>
<dbReference type="Pfam" id="PF00620">
    <property type="entry name" value="RhoGAP"/>
    <property type="match status" value="1"/>
</dbReference>
<dbReference type="PROSITE" id="PS50238">
    <property type="entry name" value="RHOGAP"/>
    <property type="match status" value="1"/>
</dbReference>
<name>A0A449BW79_PLAVN</name>
<dbReference type="PANTHER" id="PTHR45808:SF2">
    <property type="entry name" value="RHO GTPASE-ACTIVATING PROTEIN 68F"/>
    <property type="match status" value="1"/>
</dbReference>
<dbReference type="Proteomes" id="UP000290582">
    <property type="component" value="Chromosome PVVCY_12"/>
</dbReference>
<dbReference type="GeneID" id="19959601"/>
<feature type="region of interest" description="Disordered" evidence="1">
    <location>
        <begin position="391"/>
        <end position="536"/>
    </location>
</feature>
<dbReference type="KEGG" id="pvv:PVVCY_1200620"/>
<evidence type="ECO:0000313" key="3">
    <source>
        <dbReference type="EMBL" id="VEV57663.1"/>
    </source>
</evidence>
<dbReference type="InterPro" id="IPR001251">
    <property type="entry name" value="CRAL-TRIO_dom"/>
</dbReference>
<dbReference type="SMART" id="SM00324">
    <property type="entry name" value="RhoGAP"/>
    <property type="match status" value="1"/>
</dbReference>
<dbReference type="CDD" id="cd00159">
    <property type="entry name" value="RhoGAP"/>
    <property type="match status" value="1"/>
</dbReference>
<feature type="domain" description="Rho-GAP" evidence="2">
    <location>
        <begin position="196"/>
        <end position="389"/>
    </location>
</feature>
<dbReference type="Gene3D" id="3.40.525.10">
    <property type="entry name" value="CRAL-TRIO lipid binding domain"/>
    <property type="match status" value="1"/>
</dbReference>
<proteinExistence type="predicted"/>
<dbReference type="SMART" id="SM00516">
    <property type="entry name" value="SEC14"/>
    <property type="match status" value="1"/>
</dbReference>
<dbReference type="CDD" id="cd00170">
    <property type="entry name" value="SEC14"/>
    <property type="match status" value="1"/>
</dbReference>
<feature type="compositionally biased region" description="Basic and acidic residues" evidence="1">
    <location>
        <begin position="455"/>
        <end position="471"/>
    </location>
</feature>
<gene>
    <name evidence="3" type="ORF">PVVCY_1200620</name>
</gene>
<dbReference type="InterPro" id="IPR008936">
    <property type="entry name" value="Rho_GTPase_activation_prot"/>
</dbReference>
<protein>
    <submittedName>
        <fullName evidence="3">RhoGAP GTPase, putative</fullName>
    </submittedName>
</protein>
<dbReference type="RefSeq" id="XP_008623295.1">
    <property type="nucleotide sequence ID" value="XM_008625073.1"/>
</dbReference>
<organism evidence="3 4">
    <name type="scientific">Plasmodium vinckei vinckei</name>
    <dbReference type="NCBI Taxonomy" id="54757"/>
    <lineage>
        <taxon>Eukaryota</taxon>
        <taxon>Sar</taxon>
        <taxon>Alveolata</taxon>
        <taxon>Apicomplexa</taxon>
        <taxon>Aconoidasida</taxon>
        <taxon>Haemosporida</taxon>
        <taxon>Plasmodiidae</taxon>
        <taxon>Plasmodium</taxon>
        <taxon>Plasmodium (Vinckeia)</taxon>
    </lineage>
</organism>
<dbReference type="AlphaFoldDB" id="A0A449BW79"/>
<dbReference type="SUPFAM" id="SSF48350">
    <property type="entry name" value="GTPase activation domain, GAP"/>
    <property type="match status" value="1"/>
</dbReference>
<feature type="compositionally biased region" description="Basic and acidic residues" evidence="1">
    <location>
        <begin position="507"/>
        <end position="536"/>
    </location>
</feature>
<dbReference type="InterPro" id="IPR036865">
    <property type="entry name" value="CRAL-TRIO_dom_sf"/>
</dbReference>
<evidence type="ECO:0000259" key="2">
    <source>
        <dbReference type="PROSITE" id="PS50238"/>
    </source>
</evidence>
<dbReference type="Pfam" id="PF13716">
    <property type="entry name" value="CRAL_TRIO_2"/>
    <property type="match status" value="1"/>
</dbReference>
<dbReference type="GO" id="GO:0005737">
    <property type="term" value="C:cytoplasm"/>
    <property type="evidence" value="ECO:0007669"/>
    <property type="project" value="TreeGrafter"/>
</dbReference>